<gene>
    <name evidence="3" type="ORF">PSYICH_LOCUS11671</name>
</gene>
<accession>A0A9P0D6E0</accession>
<evidence type="ECO:0000313" key="4">
    <source>
        <dbReference type="Proteomes" id="UP001153636"/>
    </source>
</evidence>
<dbReference type="AlphaFoldDB" id="A0A9P0D6E0"/>
<evidence type="ECO:0000256" key="2">
    <source>
        <dbReference type="SAM" id="MobiDB-lite"/>
    </source>
</evidence>
<proteinExistence type="predicted"/>
<feature type="region of interest" description="Disordered" evidence="2">
    <location>
        <begin position="1"/>
        <end position="22"/>
    </location>
</feature>
<feature type="coiled-coil region" evidence="1">
    <location>
        <begin position="74"/>
        <end position="101"/>
    </location>
</feature>
<reference evidence="3" key="1">
    <citation type="submission" date="2022-01" db="EMBL/GenBank/DDBJ databases">
        <authorList>
            <person name="King R."/>
        </authorList>
    </citation>
    <scope>NUCLEOTIDE SEQUENCE</scope>
</reference>
<evidence type="ECO:0000256" key="1">
    <source>
        <dbReference type="SAM" id="Coils"/>
    </source>
</evidence>
<name>A0A9P0D6E0_9CUCU</name>
<keyword evidence="4" id="KW-1185">Reference proteome</keyword>
<keyword evidence="1" id="KW-0175">Coiled coil</keyword>
<sequence length="192" mass="23041">MTDEKREKKRRKDRERSKKLKEEGRIKSIKDLDKREQRNIRKKWKVASLEYRKIKSQKGRKKVKHDRAECYRKLRKSQKIIEDLRNKLRNSQRKDRRQKLKIAALESSKERLPAETPSQATKINKLVEGFKVPEGVKRRLVLEEALYLQLKENVQQLKTQTEKQIAAKIISGKILRKQYITIQSVLQEKKKQ</sequence>
<evidence type="ECO:0000313" key="3">
    <source>
        <dbReference type="EMBL" id="CAH1110681.1"/>
    </source>
</evidence>
<dbReference type="EMBL" id="OV651817">
    <property type="protein sequence ID" value="CAH1110681.1"/>
    <property type="molecule type" value="Genomic_DNA"/>
</dbReference>
<organism evidence="3 4">
    <name type="scientific">Psylliodes chrysocephalus</name>
    <dbReference type="NCBI Taxonomy" id="3402493"/>
    <lineage>
        <taxon>Eukaryota</taxon>
        <taxon>Metazoa</taxon>
        <taxon>Ecdysozoa</taxon>
        <taxon>Arthropoda</taxon>
        <taxon>Hexapoda</taxon>
        <taxon>Insecta</taxon>
        <taxon>Pterygota</taxon>
        <taxon>Neoptera</taxon>
        <taxon>Endopterygota</taxon>
        <taxon>Coleoptera</taxon>
        <taxon>Polyphaga</taxon>
        <taxon>Cucujiformia</taxon>
        <taxon>Chrysomeloidea</taxon>
        <taxon>Chrysomelidae</taxon>
        <taxon>Galerucinae</taxon>
        <taxon>Alticini</taxon>
        <taxon>Psylliodes</taxon>
    </lineage>
</organism>
<dbReference type="Proteomes" id="UP001153636">
    <property type="component" value="Chromosome 5"/>
</dbReference>
<protein>
    <submittedName>
        <fullName evidence="3">Uncharacterized protein</fullName>
    </submittedName>
</protein>